<sequence>MLSPGRRRAAAIWACALLGCLPTARALSPSLALRGAAFLGCLHRAQATPGVAKEIVDSALVFDNGEVASGLSGNDDAVQCLRAAIAEVLTKGSDSVVGEGIPWVSSVKATTYADPDEGDQDSKVAFSISMTGIDAQTVLDDLTKAAVETTNMMAQLNSCDPSWPYGDPDAEQTRHVLETQTFQRAGVASVGAVISSALVFDGFGARNFNADSVAVLRFKDVVADILSASPLQIDNIVAEEYINNPSAMVRFDVAVHAWPIGSAILETKEAVAQELKDALVDGQVDAALLLHAPDCDCVLAVGVLNVDASSAKIDEITMEGSHGITSPPVACTDCDDDEDDLGAGARIAIALAAVFCFLGGALASFLYISRRNKFNGCLSPAKRRISGFTGSADLELRPVDPTQKEEVRPARDVV</sequence>
<keyword evidence="1" id="KW-0812">Transmembrane</keyword>
<gene>
    <name evidence="3" type="ORF">PECAL_2P09110</name>
</gene>
<keyword evidence="1" id="KW-1133">Transmembrane helix</keyword>
<proteinExistence type="predicted"/>
<dbReference type="AlphaFoldDB" id="A0A8J2WZC3"/>
<evidence type="ECO:0000313" key="4">
    <source>
        <dbReference type="Proteomes" id="UP000789595"/>
    </source>
</evidence>
<comment type="caution">
    <text evidence="3">The sequence shown here is derived from an EMBL/GenBank/DDBJ whole genome shotgun (WGS) entry which is preliminary data.</text>
</comment>
<evidence type="ECO:0000256" key="2">
    <source>
        <dbReference type="SAM" id="SignalP"/>
    </source>
</evidence>
<dbReference type="PROSITE" id="PS51257">
    <property type="entry name" value="PROKAR_LIPOPROTEIN"/>
    <property type="match status" value="1"/>
</dbReference>
<feature type="chain" id="PRO_5035289795" evidence="2">
    <location>
        <begin position="27"/>
        <end position="414"/>
    </location>
</feature>
<name>A0A8J2WZC3_9STRA</name>
<evidence type="ECO:0000313" key="3">
    <source>
        <dbReference type="EMBL" id="CAH0367871.1"/>
    </source>
</evidence>
<organism evidence="3 4">
    <name type="scientific">Pelagomonas calceolata</name>
    <dbReference type="NCBI Taxonomy" id="35677"/>
    <lineage>
        <taxon>Eukaryota</taxon>
        <taxon>Sar</taxon>
        <taxon>Stramenopiles</taxon>
        <taxon>Ochrophyta</taxon>
        <taxon>Pelagophyceae</taxon>
        <taxon>Pelagomonadales</taxon>
        <taxon>Pelagomonadaceae</taxon>
        <taxon>Pelagomonas</taxon>
    </lineage>
</organism>
<feature type="transmembrane region" description="Helical" evidence="1">
    <location>
        <begin position="347"/>
        <end position="368"/>
    </location>
</feature>
<protein>
    <submittedName>
        <fullName evidence="3">Uncharacterized protein</fullName>
    </submittedName>
</protein>
<dbReference type="EMBL" id="CAKKNE010000002">
    <property type="protein sequence ID" value="CAH0367871.1"/>
    <property type="molecule type" value="Genomic_DNA"/>
</dbReference>
<evidence type="ECO:0000256" key="1">
    <source>
        <dbReference type="SAM" id="Phobius"/>
    </source>
</evidence>
<reference evidence="3" key="1">
    <citation type="submission" date="2021-11" db="EMBL/GenBank/DDBJ databases">
        <authorList>
            <consortium name="Genoscope - CEA"/>
            <person name="William W."/>
        </authorList>
    </citation>
    <scope>NUCLEOTIDE SEQUENCE</scope>
</reference>
<accession>A0A8J2WZC3</accession>
<keyword evidence="1" id="KW-0472">Membrane</keyword>
<feature type="signal peptide" evidence="2">
    <location>
        <begin position="1"/>
        <end position="26"/>
    </location>
</feature>
<keyword evidence="2" id="KW-0732">Signal</keyword>
<dbReference type="Proteomes" id="UP000789595">
    <property type="component" value="Unassembled WGS sequence"/>
</dbReference>
<keyword evidence="4" id="KW-1185">Reference proteome</keyword>